<evidence type="ECO:0000313" key="20">
    <source>
        <dbReference type="EMBL" id="CAA7392125.1"/>
    </source>
</evidence>
<feature type="compositionally biased region" description="Pro residues" evidence="15">
    <location>
        <begin position="260"/>
        <end position="275"/>
    </location>
</feature>
<evidence type="ECO:0000256" key="4">
    <source>
        <dbReference type="ARBA" id="ARBA00022679"/>
    </source>
</evidence>
<protein>
    <submittedName>
        <fullName evidence="20">Uncharacterized protein</fullName>
    </submittedName>
</protein>
<evidence type="ECO:0000259" key="19">
    <source>
        <dbReference type="PROSITE" id="PS51473"/>
    </source>
</evidence>
<evidence type="ECO:0000256" key="1">
    <source>
        <dbReference type="ARBA" id="ARBA00004167"/>
    </source>
</evidence>
<feature type="region of interest" description="Disordered" evidence="15">
    <location>
        <begin position="260"/>
        <end position="291"/>
    </location>
</feature>
<dbReference type="InterPro" id="IPR000719">
    <property type="entry name" value="Prot_kinase_dom"/>
</dbReference>
<keyword evidence="5 16" id="KW-0812">Transmembrane</keyword>
<keyword evidence="21" id="KW-1185">Reference proteome</keyword>
<keyword evidence="9" id="KW-0418">Kinase</keyword>
<evidence type="ECO:0000256" key="9">
    <source>
        <dbReference type="ARBA" id="ARBA00022777"/>
    </source>
</evidence>
<dbReference type="GO" id="GO:0005886">
    <property type="term" value="C:plasma membrane"/>
    <property type="evidence" value="ECO:0007669"/>
    <property type="project" value="TreeGrafter"/>
</dbReference>
<evidence type="ECO:0000256" key="7">
    <source>
        <dbReference type="ARBA" id="ARBA00022737"/>
    </source>
</evidence>
<feature type="domain" description="Gnk2-homologous" evidence="19">
    <location>
        <begin position="149"/>
        <end position="250"/>
    </location>
</feature>
<feature type="domain" description="Gnk2-homologous" evidence="19">
    <location>
        <begin position="36"/>
        <end position="143"/>
    </location>
</feature>
<evidence type="ECO:0000256" key="17">
    <source>
        <dbReference type="SAM" id="SignalP"/>
    </source>
</evidence>
<dbReference type="InterPro" id="IPR001245">
    <property type="entry name" value="Ser-Thr/Tyr_kinase_cat_dom"/>
</dbReference>
<evidence type="ECO:0000256" key="15">
    <source>
        <dbReference type="SAM" id="MobiDB-lite"/>
    </source>
</evidence>
<accession>A0A7I8K677</accession>
<keyword evidence="12 16" id="KW-0472">Membrane</keyword>
<dbReference type="Proteomes" id="UP000663760">
    <property type="component" value="Chromosome 2"/>
</dbReference>
<evidence type="ECO:0000256" key="16">
    <source>
        <dbReference type="SAM" id="Phobius"/>
    </source>
</evidence>
<keyword evidence="14" id="KW-0325">Glycoprotein</keyword>
<dbReference type="SMART" id="SM00220">
    <property type="entry name" value="S_TKc"/>
    <property type="match status" value="1"/>
</dbReference>
<dbReference type="PROSITE" id="PS00108">
    <property type="entry name" value="PROTEIN_KINASE_ST"/>
    <property type="match status" value="1"/>
</dbReference>
<keyword evidence="3" id="KW-0597">Phosphoprotein</keyword>
<dbReference type="InterPro" id="IPR038408">
    <property type="entry name" value="GNK2_sf"/>
</dbReference>
<dbReference type="Pfam" id="PF01657">
    <property type="entry name" value="Stress-antifung"/>
    <property type="match status" value="2"/>
</dbReference>
<evidence type="ECO:0000256" key="3">
    <source>
        <dbReference type="ARBA" id="ARBA00022553"/>
    </source>
</evidence>
<evidence type="ECO:0000256" key="14">
    <source>
        <dbReference type="ARBA" id="ARBA00023180"/>
    </source>
</evidence>
<dbReference type="Gene3D" id="1.10.510.10">
    <property type="entry name" value="Transferase(Phosphotransferase) domain 1"/>
    <property type="match status" value="1"/>
</dbReference>
<feature type="domain" description="Protein kinase" evidence="18">
    <location>
        <begin position="360"/>
        <end position="636"/>
    </location>
</feature>
<dbReference type="CDD" id="cd23509">
    <property type="entry name" value="Gnk2-like"/>
    <property type="match status" value="2"/>
</dbReference>
<dbReference type="PANTHER" id="PTHR27002:SF1040">
    <property type="entry name" value="OS07G0538400 PROTEIN"/>
    <property type="match status" value="1"/>
</dbReference>
<dbReference type="GO" id="GO:0005524">
    <property type="term" value="F:ATP binding"/>
    <property type="evidence" value="ECO:0007669"/>
    <property type="project" value="UniProtKB-KW"/>
</dbReference>
<feature type="compositionally biased region" description="Polar residues" evidence="15">
    <location>
        <begin position="674"/>
        <end position="690"/>
    </location>
</feature>
<dbReference type="GO" id="GO:0009737">
    <property type="term" value="P:response to abscisic acid"/>
    <property type="evidence" value="ECO:0007669"/>
    <property type="project" value="UniProtKB-ARBA"/>
</dbReference>
<dbReference type="SUPFAM" id="SSF56112">
    <property type="entry name" value="Protein kinase-like (PK-like)"/>
    <property type="match status" value="1"/>
</dbReference>
<dbReference type="PANTHER" id="PTHR27002">
    <property type="entry name" value="RECEPTOR-LIKE SERINE/THREONINE-PROTEIN KINASE SD1-8"/>
    <property type="match status" value="1"/>
</dbReference>
<dbReference type="PROSITE" id="PS50011">
    <property type="entry name" value="PROTEIN_KINASE_DOM"/>
    <property type="match status" value="1"/>
</dbReference>
<evidence type="ECO:0000256" key="5">
    <source>
        <dbReference type="ARBA" id="ARBA00022692"/>
    </source>
</evidence>
<feature type="compositionally biased region" description="Basic and acidic residues" evidence="15">
    <location>
        <begin position="656"/>
        <end position="673"/>
    </location>
</feature>
<proteinExistence type="predicted"/>
<organism evidence="20 21">
    <name type="scientific">Spirodela intermedia</name>
    <name type="common">Intermediate duckweed</name>
    <dbReference type="NCBI Taxonomy" id="51605"/>
    <lineage>
        <taxon>Eukaryota</taxon>
        <taxon>Viridiplantae</taxon>
        <taxon>Streptophyta</taxon>
        <taxon>Embryophyta</taxon>
        <taxon>Tracheophyta</taxon>
        <taxon>Spermatophyta</taxon>
        <taxon>Magnoliopsida</taxon>
        <taxon>Liliopsida</taxon>
        <taxon>Araceae</taxon>
        <taxon>Lemnoideae</taxon>
        <taxon>Spirodela</taxon>
    </lineage>
</organism>
<dbReference type="Pfam" id="PF07714">
    <property type="entry name" value="PK_Tyr_Ser-Thr"/>
    <property type="match status" value="1"/>
</dbReference>
<dbReference type="InterPro" id="IPR002902">
    <property type="entry name" value="GNK2"/>
</dbReference>
<keyword evidence="4" id="KW-0808">Transferase</keyword>
<dbReference type="FunFam" id="1.10.510.10:FF:000343">
    <property type="entry name" value="Cysteine-rich receptor-like protein kinase 28"/>
    <property type="match status" value="1"/>
</dbReference>
<keyword evidence="7" id="KW-0677">Repeat</keyword>
<evidence type="ECO:0000256" key="10">
    <source>
        <dbReference type="ARBA" id="ARBA00022840"/>
    </source>
</evidence>
<evidence type="ECO:0000256" key="2">
    <source>
        <dbReference type="ARBA" id="ARBA00022527"/>
    </source>
</evidence>
<feature type="chain" id="PRO_5029738988" evidence="17">
    <location>
        <begin position="34"/>
        <end position="697"/>
    </location>
</feature>
<dbReference type="AlphaFoldDB" id="A0A7I8K677"/>
<keyword evidence="13" id="KW-0675">Receptor</keyword>
<keyword evidence="6 17" id="KW-0732">Signal</keyword>
<feature type="transmembrane region" description="Helical" evidence="16">
    <location>
        <begin position="297"/>
        <end position="320"/>
    </location>
</feature>
<evidence type="ECO:0000256" key="13">
    <source>
        <dbReference type="ARBA" id="ARBA00023170"/>
    </source>
</evidence>
<evidence type="ECO:0000313" key="21">
    <source>
        <dbReference type="Proteomes" id="UP000663760"/>
    </source>
</evidence>
<keyword evidence="2" id="KW-0723">Serine/threonine-protein kinase</keyword>
<keyword evidence="10" id="KW-0067">ATP-binding</keyword>
<evidence type="ECO:0000256" key="11">
    <source>
        <dbReference type="ARBA" id="ARBA00022989"/>
    </source>
</evidence>
<comment type="subcellular location">
    <subcellularLocation>
        <location evidence="1">Membrane</location>
        <topology evidence="1">Single-pass membrane protein</topology>
    </subcellularLocation>
</comment>
<keyword evidence="11 16" id="KW-1133">Transmembrane helix</keyword>
<dbReference type="InterPro" id="IPR008271">
    <property type="entry name" value="Ser/Thr_kinase_AS"/>
</dbReference>
<evidence type="ECO:0000256" key="6">
    <source>
        <dbReference type="ARBA" id="ARBA00022729"/>
    </source>
</evidence>
<dbReference type="CDD" id="cd14066">
    <property type="entry name" value="STKc_IRAK"/>
    <property type="match status" value="1"/>
</dbReference>
<gene>
    <name evidence="20" type="ORF">SI8410_02003304</name>
</gene>
<keyword evidence="8" id="KW-0547">Nucleotide-binding</keyword>
<evidence type="ECO:0000259" key="18">
    <source>
        <dbReference type="PROSITE" id="PS50011"/>
    </source>
</evidence>
<dbReference type="PROSITE" id="PS51473">
    <property type="entry name" value="GNK2"/>
    <property type="match status" value="2"/>
</dbReference>
<feature type="region of interest" description="Disordered" evidence="15">
    <location>
        <begin position="652"/>
        <end position="697"/>
    </location>
</feature>
<dbReference type="EMBL" id="LR746265">
    <property type="protein sequence ID" value="CAA7392125.1"/>
    <property type="molecule type" value="Genomic_DNA"/>
</dbReference>
<dbReference type="Gene3D" id="3.30.200.20">
    <property type="entry name" value="Phosphorylase Kinase, domain 1"/>
    <property type="match status" value="1"/>
</dbReference>
<name>A0A7I8K677_SPIIN</name>
<evidence type="ECO:0000256" key="8">
    <source>
        <dbReference type="ARBA" id="ARBA00022741"/>
    </source>
</evidence>
<sequence length="697" mass="77136">MERFLPFSGPAGKLTVLSMLALLNILSAPLGHSQENPIYLWCSGNTNYTAGSEYKANLDLLLGNLSAVPASAGRGHFRNASIADWTNPNAVYGLVQCRGDVLAADCASCLNRSASAAVLRCPLRRRAAVRFDYCLLRFSDQKFFGNMDDTERSSLVNSNGAPDPLAFDHRLMDLMVEISSQAAAASSKFAVGINNSDSSVIYGLVQCTQDLSESECSQCLQGQISILPRGEIGAQIHVASCSVRFETSIFFATLAISPPPPPQNRSLPSPPPPLPANNGGNGTDVSSGGKENTSRSWRIILIIVILLLVAVIVLLLILLIHFRRRIPKGLPLNLVKDQEVITAESLLFDFRTLKIATRNFSEANKLGEGGFGPVYKGLLPDGQQIAVKRLSKRSGQGLAELRNEVVLVAKLQHRNLVRLLGFCLEEEEKMVIYEYLPNRSLDNFLFDPIKRHVLDWERRYKLIEGIARGLVYLHEDSRLRVIHRDLKASNVLLDENMNPKISDFGLAKLFGMDETHRNTSRIAGTHGYMAPEYVIRGHFSPKLDVFSFGILTLEIVTGQRNNIVSCDSENPIDLVSYVWHHWNEGTTLEVVDQSIADQCPRHEVIRCIHMGLLCIQSDPSDRPNMSEVALMLSSFSVTLLAPSKPAFVLNSSMRSQSEESRIDTDYQSSERHNSNQSIYRPSGQSINEVTFSGVEPR</sequence>
<reference evidence="20" key="1">
    <citation type="submission" date="2020-02" db="EMBL/GenBank/DDBJ databases">
        <authorList>
            <person name="Scholz U."/>
            <person name="Mascher M."/>
            <person name="Fiebig A."/>
        </authorList>
    </citation>
    <scope>NUCLEOTIDE SEQUENCE</scope>
</reference>
<evidence type="ECO:0000256" key="12">
    <source>
        <dbReference type="ARBA" id="ARBA00023136"/>
    </source>
</evidence>
<dbReference type="Gene3D" id="3.30.430.20">
    <property type="entry name" value="Gnk2 domain, C-X8-C-X2-C motif"/>
    <property type="match status" value="2"/>
</dbReference>
<dbReference type="FunFam" id="3.30.200.20:FF:000142">
    <property type="entry name" value="Cysteine-rich receptor-like protein kinase 10"/>
    <property type="match status" value="1"/>
</dbReference>
<dbReference type="OrthoDB" id="779887at2759"/>
<dbReference type="InterPro" id="IPR011009">
    <property type="entry name" value="Kinase-like_dom_sf"/>
</dbReference>
<feature type="signal peptide" evidence="17">
    <location>
        <begin position="1"/>
        <end position="33"/>
    </location>
</feature>
<dbReference type="GO" id="GO:0004674">
    <property type="term" value="F:protein serine/threonine kinase activity"/>
    <property type="evidence" value="ECO:0007669"/>
    <property type="project" value="UniProtKB-KW"/>
</dbReference>